<feature type="chain" id="PRO_5030708935" description="Lipoprotein" evidence="2">
    <location>
        <begin position="23"/>
        <end position="275"/>
    </location>
</feature>
<protein>
    <recommendedName>
        <fullName evidence="5">Lipoprotein</fullName>
    </recommendedName>
</protein>
<feature type="signal peptide" evidence="2">
    <location>
        <begin position="1"/>
        <end position="22"/>
    </location>
</feature>
<evidence type="ECO:0000256" key="1">
    <source>
        <dbReference type="SAM" id="MobiDB-lite"/>
    </source>
</evidence>
<proteinExistence type="predicted"/>
<evidence type="ECO:0000313" key="3">
    <source>
        <dbReference type="EMBL" id="MBB5224928.1"/>
    </source>
</evidence>
<evidence type="ECO:0000256" key="2">
    <source>
        <dbReference type="SAM" id="SignalP"/>
    </source>
</evidence>
<dbReference type="Proteomes" id="UP000518887">
    <property type="component" value="Unassembled WGS sequence"/>
</dbReference>
<name>A0A7W8LL12_9SPIR</name>
<evidence type="ECO:0000313" key="4">
    <source>
        <dbReference type="Proteomes" id="UP000518887"/>
    </source>
</evidence>
<dbReference type="AlphaFoldDB" id="A0A7W8LL12"/>
<feature type="region of interest" description="Disordered" evidence="1">
    <location>
        <begin position="254"/>
        <end position="275"/>
    </location>
</feature>
<dbReference type="PROSITE" id="PS51257">
    <property type="entry name" value="PROKAR_LIPOPROTEIN"/>
    <property type="match status" value="1"/>
</dbReference>
<gene>
    <name evidence="3" type="ORF">HNP76_000268</name>
</gene>
<comment type="caution">
    <text evidence="3">The sequence shown here is derived from an EMBL/GenBank/DDBJ whole genome shotgun (WGS) entry which is preliminary data.</text>
</comment>
<keyword evidence="2" id="KW-0732">Signal</keyword>
<organism evidence="3 4">
    <name type="scientific">Treponema ruminis</name>
    <dbReference type="NCBI Taxonomy" id="744515"/>
    <lineage>
        <taxon>Bacteria</taxon>
        <taxon>Pseudomonadati</taxon>
        <taxon>Spirochaetota</taxon>
        <taxon>Spirochaetia</taxon>
        <taxon>Spirochaetales</taxon>
        <taxon>Treponemataceae</taxon>
        <taxon>Treponema</taxon>
    </lineage>
</organism>
<sequence>MKKFNTLSLALVSIAFVLTSCASTKISLQESSPVAVISIIGNTQVPWIDEDDQTVLATDEPEAESLLTSMASRIIDSNNPEILTAVDRLDYAFDSASMNILEMTGCAVLPKEEVLSSEAYSYMAPSYFNSLTPTKTATGFKDLTTIGAKNSRYLMDSIGAKSLLILSFTFQKDVVKGTKTNGAIGGLVTMKAKLLNNRGREVLNKIFVAKTSEPIKIMRGQYNKDSLVEQLENTIDDVMRQFCMELSKMSSDEPVLKESETTEIQATPIKLRTAE</sequence>
<keyword evidence="4" id="KW-1185">Reference proteome</keyword>
<dbReference type="RefSeq" id="WP_184656690.1">
    <property type="nucleotide sequence ID" value="NZ_JACHFQ010000001.1"/>
</dbReference>
<evidence type="ECO:0008006" key="5">
    <source>
        <dbReference type="Google" id="ProtNLM"/>
    </source>
</evidence>
<reference evidence="3 4" key="1">
    <citation type="submission" date="2020-08" db="EMBL/GenBank/DDBJ databases">
        <title>Genomic Encyclopedia of Type Strains, Phase IV (KMG-IV): sequencing the most valuable type-strain genomes for metagenomic binning, comparative biology and taxonomic classification.</title>
        <authorList>
            <person name="Goeker M."/>
        </authorList>
    </citation>
    <scope>NUCLEOTIDE SEQUENCE [LARGE SCALE GENOMIC DNA]</scope>
    <source>
        <strain evidence="3 4">DSM 103462</strain>
    </source>
</reference>
<accession>A0A7W8LL12</accession>
<dbReference type="EMBL" id="JACHFQ010000001">
    <property type="protein sequence ID" value="MBB5224928.1"/>
    <property type="molecule type" value="Genomic_DNA"/>
</dbReference>